<dbReference type="KEGG" id="aplc:110984653"/>
<dbReference type="GO" id="GO:0000800">
    <property type="term" value="C:lateral element"/>
    <property type="evidence" value="ECO:0007669"/>
    <property type="project" value="TreeGrafter"/>
</dbReference>
<dbReference type="InterPro" id="IPR025888">
    <property type="entry name" value="MEI4"/>
</dbReference>
<accession>A0A8B7Z515</accession>
<organism evidence="5 6">
    <name type="scientific">Acanthaster planci</name>
    <name type="common">Crown-of-thorns starfish</name>
    <dbReference type="NCBI Taxonomy" id="133434"/>
    <lineage>
        <taxon>Eukaryota</taxon>
        <taxon>Metazoa</taxon>
        <taxon>Echinodermata</taxon>
        <taxon>Eleutherozoa</taxon>
        <taxon>Asterozoa</taxon>
        <taxon>Asteroidea</taxon>
        <taxon>Valvatacea</taxon>
        <taxon>Valvatida</taxon>
        <taxon>Acanthasteridae</taxon>
        <taxon>Acanthaster</taxon>
    </lineage>
</organism>
<dbReference type="OMA" id="RASSEMM"/>
<dbReference type="AlphaFoldDB" id="A0A8B7Z515"/>
<dbReference type="PANTHER" id="PTHR28575">
    <property type="entry name" value="MEIOSIS-SPECIFIC PROTEIN MEI4"/>
    <property type="match status" value="1"/>
</dbReference>
<dbReference type="GO" id="GO:0042138">
    <property type="term" value="P:meiotic DNA double-strand break formation"/>
    <property type="evidence" value="ECO:0007669"/>
    <property type="project" value="InterPro"/>
</dbReference>
<dbReference type="Proteomes" id="UP000694845">
    <property type="component" value="Unplaced"/>
</dbReference>
<reference evidence="6" key="1">
    <citation type="submission" date="2025-08" db="UniProtKB">
        <authorList>
            <consortium name="RefSeq"/>
        </authorList>
    </citation>
    <scope>IDENTIFICATION</scope>
</reference>
<dbReference type="GO" id="GO:0007129">
    <property type="term" value="P:homologous chromosome pairing at meiosis"/>
    <property type="evidence" value="ECO:0007669"/>
    <property type="project" value="TreeGrafter"/>
</dbReference>
<evidence type="ECO:0000313" key="5">
    <source>
        <dbReference type="Proteomes" id="UP000694845"/>
    </source>
</evidence>
<sequence length="377" mass="42726">MSTRLPSNDDLSVASINRLKLAAATAIIRCKPAEMTAKEFAQSLGQTLRKKQADWKDRAEKLEAELLRTRQELTVAHLRVMSSDHEQEEYLEWDVEELDSMQGNPRTEPSAVGPELTYPTPPSSIPMEHPPCSNLENLLQSNTQFLHSMMRIRSLSDTMEHAGSLPVDTQHIIKDSSLRAMECLIHYISRHLRDASLPWKLMNDAVSGVARVLECCTVERIHQEIVRGTLGLAEELLQLVLQNQHLDDHLTQRQLCCLLVSLATPANLAPLILQRVLNHIQAVASMLRQSLRSTGFNPTLYENSFYLLAIMDDILLSLRTVPSVHNRGDKMQRASSEMMDILEGCLLHISDDFPLFCQQIWRIVSILEWIRPSKIEG</sequence>
<proteinExistence type="inferred from homology"/>
<protein>
    <submittedName>
        <fullName evidence="6">Meiosis-specific protein MEI4-like</fullName>
    </submittedName>
</protein>
<dbReference type="GeneID" id="110984653"/>
<keyword evidence="5" id="KW-1185">Reference proteome</keyword>
<feature type="region of interest" description="Disordered" evidence="4">
    <location>
        <begin position="101"/>
        <end position="120"/>
    </location>
</feature>
<dbReference type="GO" id="GO:0048477">
    <property type="term" value="P:oogenesis"/>
    <property type="evidence" value="ECO:0007669"/>
    <property type="project" value="TreeGrafter"/>
</dbReference>
<dbReference type="PANTHER" id="PTHR28575:SF1">
    <property type="entry name" value="MEIOSIS-SPECIFIC PROTEIN MEI4"/>
    <property type="match status" value="1"/>
</dbReference>
<name>A0A8B7Z515_ACAPL</name>
<evidence type="ECO:0000256" key="3">
    <source>
        <dbReference type="SAM" id="Coils"/>
    </source>
</evidence>
<comment type="similarity">
    <text evidence="2">Belongs to the MEI4L family.</text>
</comment>
<evidence type="ECO:0000256" key="2">
    <source>
        <dbReference type="ARBA" id="ARBA00093453"/>
    </source>
</evidence>
<dbReference type="Pfam" id="PF13971">
    <property type="entry name" value="Mei4"/>
    <property type="match status" value="1"/>
</dbReference>
<dbReference type="GO" id="GO:0006310">
    <property type="term" value="P:DNA recombination"/>
    <property type="evidence" value="ECO:0007669"/>
    <property type="project" value="InterPro"/>
</dbReference>
<evidence type="ECO:0000256" key="4">
    <source>
        <dbReference type="SAM" id="MobiDB-lite"/>
    </source>
</evidence>
<dbReference type="RefSeq" id="XP_022100729.1">
    <property type="nucleotide sequence ID" value="XM_022245037.1"/>
</dbReference>
<dbReference type="OrthoDB" id="6351423at2759"/>
<evidence type="ECO:0000313" key="6">
    <source>
        <dbReference type="RefSeq" id="XP_022100729.1"/>
    </source>
</evidence>
<feature type="coiled-coil region" evidence="3">
    <location>
        <begin position="45"/>
        <end position="79"/>
    </location>
</feature>
<dbReference type="GO" id="GO:0007283">
    <property type="term" value="P:spermatogenesis"/>
    <property type="evidence" value="ECO:0007669"/>
    <property type="project" value="TreeGrafter"/>
</dbReference>
<keyword evidence="3" id="KW-0175">Coiled coil</keyword>
<evidence type="ECO:0000256" key="1">
    <source>
        <dbReference type="ARBA" id="ARBA00023254"/>
    </source>
</evidence>
<keyword evidence="1" id="KW-0469">Meiosis</keyword>
<gene>
    <name evidence="6" type="primary">LOC110984653</name>
</gene>